<dbReference type="InterPro" id="IPR002938">
    <property type="entry name" value="FAD-bd"/>
</dbReference>
<dbReference type="EMBL" id="BMCT01000004">
    <property type="protein sequence ID" value="GGF70028.1"/>
    <property type="molecule type" value="Genomic_DNA"/>
</dbReference>
<name>A0A917FEG5_9HYPH</name>
<dbReference type="Gene3D" id="3.30.9.10">
    <property type="entry name" value="D-Amino Acid Oxidase, subunit A, domain 2"/>
    <property type="match status" value="1"/>
</dbReference>
<reference evidence="2" key="1">
    <citation type="journal article" date="2014" name="Int. J. Syst. Evol. Microbiol.">
        <title>Complete genome sequence of Corynebacterium casei LMG S-19264T (=DSM 44701T), isolated from a smear-ripened cheese.</title>
        <authorList>
            <consortium name="US DOE Joint Genome Institute (JGI-PGF)"/>
            <person name="Walter F."/>
            <person name="Albersmeier A."/>
            <person name="Kalinowski J."/>
            <person name="Ruckert C."/>
        </authorList>
    </citation>
    <scope>NUCLEOTIDE SEQUENCE</scope>
    <source>
        <strain evidence="2">CCM 7897</strain>
    </source>
</reference>
<dbReference type="RefSeq" id="WP_188580342.1">
    <property type="nucleotide sequence ID" value="NZ_BMCT01000004.1"/>
</dbReference>
<reference evidence="2" key="2">
    <citation type="submission" date="2020-09" db="EMBL/GenBank/DDBJ databases">
        <authorList>
            <person name="Sun Q."/>
            <person name="Sedlacek I."/>
        </authorList>
    </citation>
    <scope>NUCLEOTIDE SEQUENCE</scope>
    <source>
        <strain evidence="2">CCM 7897</strain>
    </source>
</reference>
<evidence type="ECO:0000259" key="1">
    <source>
        <dbReference type="Pfam" id="PF01494"/>
    </source>
</evidence>
<dbReference type="GO" id="GO:0071949">
    <property type="term" value="F:FAD binding"/>
    <property type="evidence" value="ECO:0007669"/>
    <property type="project" value="InterPro"/>
</dbReference>
<keyword evidence="3" id="KW-1185">Reference proteome</keyword>
<dbReference type="PANTHER" id="PTHR46865">
    <property type="entry name" value="OXIDOREDUCTASE-RELATED"/>
    <property type="match status" value="1"/>
</dbReference>
<accession>A0A917FEG5</accession>
<dbReference type="SUPFAM" id="SSF51905">
    <property type="entry name" value="FAD/NAD(P)-binding domain"/>
    <property type="match status" value="1"/>
</dbReference>
<sequence>MPKVVISGAGVAGLAAAWWLARAGWSVVVVERAADLRTGGYMMSLSGAGHTAAASMGLMRQLEERAFNVAENVYRDRRGREVLRLHYKDFIAGLDHIALKRTELVEALRVDLPAEVEIVHGTTITHVADGVSSAEMTLSDGRQLEADLLLVADGMRSQLRNTLFASEAECLKPLGYRFAVYDLPDRLHLGIDFVSYAEPGHIVEYYTLAEGRIAVLHVWHSAESGPVEASRRWEMLERISANSNSVVREQMAIAKESGAVPLIDDLSLVELPCWSKGRVLLLGDAAHSLTLISGQGAGMAMASAAILAAELAQRDIPAALAAHEARLRPTILTLQARSRKMAGMFVPRTAWAFELRNLFMRLVPRNWLGRYFLNAAKSEILATQEVPGGR</sequence>
<feature type="domain" description="FAD-binding" evidence="1">
    <location>
        <begin position="3"/>
        <end position="313"/>
    </location>
</feature>
<organism evidence="2 3">
    <name type="scientific">Azorhizobium oxalatiphilum</name>
    <dbReference type="NCBI Taxonomy" id="980631"/>
    <lineage>
        <taxon>Bacteria</taxon>
        <taxon>Pseudomonadati</taxon>
        <taxon>Pseudomonadota</taxon>
        <taxon>Alphaproteobacteria</taxon>
        <taxon>Hyphomicrobiales</taxon>
        <taxon>Xanthobacteraceae</taxon>
        <taxon>Azorhizobium</taxon>
    </lineage>
</organism>
<dbReference type="InterPro" id="IPR036188">
    <property type="entry name" value="FAD/NAD-bd_sf"/>
</dbReference>
<evidence type="ECO:0000313" key="2">
    <source>
        <dbReference type="EMBL" id="GGF70028.1"/>
    </source>
</evidence>
<dbReference type="PRINTS" id="PR00420">
    <property type="entry name" value="RNGMNOXGNASE"/>
</dbReference>
<gene>
    <name evidence="2" type="ORF">GCM10007301_32220</name>
</gene>
<dbReference type="InterPro" id="IPR051704">
    <property type="entry name" value="FAD_aromatic-hydroxylase"/>
</dbReference>
<evidence type="ECO:0000313" key="3">
    <source>
        <dbReference type="Proteomes" id="UP000606044"/>
    </source>
</evidence>
<proteinExistence type="predicted"/>
<comment type="caution">
    <text evidence="2">The sequence shown here is derived from an EMBL/GenBank/DDBJ whole genome shotgun (WGS) entry which is preliminary data.</text>
</comment>
<dbReference type="Gene3D" id="3.50.50.60">
    <property type="entry name" value="FAD/NAD(P)-binding domain"/>
    <property type="match status" value="1"/>
</dbReference>
<dbReference type="Pfam" id="PF01494">
    <property type="entry name" value="FAD_binding_3"/>
    <property type="match status" value="1"/>
</dbReference>
<protein>
    <submittedName>
        <fullName evidence="2">Oxidoreductase</fullName>
    </submittedName>
</protein>
<dbReference type="AlphaFoldDB" id="A0A917FEG5"/>
<dbReference type="Proteomes" id="UP000606044">
    <property type="component" value="Unassembled WGS sequence"/>
</dbReference>